<dbReference type="AlphaFoldDB" id="A0A2U1LE29"/>
<organism evidence="2 3">
    <name type="scientific">Artemisia annua</name>
    <name type="common">Sweet wormwood</name>
    <dbReference type="NCBI Taxonomy" id="35608"/>
    <lineage>
        <taxon>Eukaryota</taxon>
        <taxon>Viridiplantae</taxon>
        <taxon>Streptophyta</taxon>
        <taxon>Embryophyta</taxon>
        <taxon>Tracheophyta</taxon>
        <taxon>Spermatophyta</taxon>
        <taxon>Magnoliopsida</taxon>
        <taxon>eudicotyledons</taxon>
        <taxon>Gunneridae</taxon>
        <taxon>Pentapetalae</taxon>
        <taxon>asterids</taxon>
        <taxon>campanulids</taxon>
        <taxon>Asterales</taxon>
        <taxon>Asteraceae</taxon>
        <taxon>Asteroideae</taxon>
        <taxon>Anthemideae</taxon>
        <taxon>Artemisiinae</taxon>
        <taxon>Artemisia</taxon>
    </lineage>
</organism>
<evidence type="ECO:0000313" key="2">
    <source>
        <dbReference type="EMBL" id="PWA47248.1"/>
    </source>
</evidence>
<dbReference type="OrthoDB" id="9049620at2759"/>
<feature type="region of interest" description="Disordered" evidence="1">
    <location>
        <begin position="50"/>
        <end position="162"/>
    </location>
</feature>
<reference evidence="2 3" key="1">
    <citation type="journal article" date="2018" name="Mol. Plant">
        <title>The genome of Artemisia annua provides insight into the evolution of Asteraceae family and artemisinin biosynthesis.</title>
        <authorList>
            <person name="Shen Q."/>
            <person name="Zhang L."/>
            <person name="Liao Z."/>
            <person name="Wang S."/>
            <person name="Yan T."/>
            <person name="Shi P."/>
            <person name="Liu M."/>
            <person name="Fu X."/>
            <person name="Pan Q."/>
            <person name="Wang Y."/>
            <person name="Lv Z."/>
            <person name="Lu X."/>
            <person name="Zhang F."/>
            <person name="Jiang W."/>
            <person name="Ma Y."/>
            <person name="Chen M."/>
            <person name="Hao X."/>
            <person name="Li L."/>
            <person name="Tang Y."/>
            <person name="Lv G."/>
            <person name="Zhou Y."/>
            <person name="Sun X."/>
            <person name="Brodelius P.E."/>
            <person name="Rose J.K.C."/>
            <person name="Tang K."/>
        </authorList>
    </citation>
    <scope>NUCLEOTIDE SEQUENCE [LARGE SCALE GENOMIC DNA]</scope>
    <source>
        <strain evidence="3">cv. Huhao1</strain>
        <tissue evidence="2">Leaf</tissue>
    </source>
</reference>
<comment type="caution">
    <text evidence="2">The sequence shown here is derived from an EMBL/GenBank/DDBJ whole genome shotgun (WGS) entry which is preliminary data.</text>
</comment>
<accession>A0A2U1LE29</accession>
<feature type="compositionally biased region" description="Basic and acidic residues" evidence="1">
    <location>
        <begin position="149"/>
        <end position="161"/>
    </location>
</feature>
<dbReference type="EMBL" id="PKPP01009898">
    <property type="protein sequence ID" value="PWA47248.1"/>
    <property type="molecule type" value="Genomic_DNA"/>
</dbReference>
<name>A0A2U1LE29_ARTAN</name>
<dbReference type="STRING" id="35608.A0A2U1LE29"/>
<evidence type="ECO:0000313" key="3">
    <source>
        <dbReference type="Proteomes" id="UP000245207"/>
    </source>
</evidence>
<keyword evidence="3" id="KW-1185">Reference proteome</keyword>
<evidence type="ECO:0000256" key="1">
    <source>
        <dbReference type="SAM" id="MobiDB-lite"/>
    </source>
</evidence>
<dbReference type="Proteomes" id="UP000245207">
    <property type="component" value="Unassembled WGS sequence"/>
</dbReference>
<proteinExistence type="predicted"/>
<protein>
    <submittedName>
        <fullName evidence="2">TRAF-like protein</fullName>
    </submittedName>
</protein>
<sequence>MENKGVTWPHLIVSPKVVLRNWINEFSAWAPSYQIRRRLLLTGTPIQNNLIERSPHPPVPYAASGQQGPGQPRSHLKPPGHGYSAHGPHLGDSLQSPGPNQPGSQGEPLGPPINSAPSPHGLPDGQSVPRHLGPMELDMYQNQRPPYFDGRRADSHLHGDADMGPYGQPLGVDTHLMSMTAATKHPSDSNQTSRAAASKRQLTETPPTAANKHPLAIHQGSTSYAVAVVSKLNVLM</sequence>
<feature type="compositionally biased region" description="Polar residues" evidence="1">
    <location>
        <begin position="93"/>
        <end position="104"/>
    </location>
</feature>
<gene>
    <name evidence="2" type="ORF">CTI12_AA501060</name>
</gene>
<feature type="region of interest" description="Disordered" evidence="1">
    <location>
        <begin position="182"/>
        <end position="213"/>
    </location>
</feature>